<protein>
    <submittedName>
        <fullName evidence="3">Uncharacterized protein</fullName>
    </submittedName>
</protein>
<evidence type="ECO:0000313" key="4">
    <source>
        <dbReference type="Proteomes" id="UP000831484"/>
    </source>
</evidence>
<evidence type="ECO:0000256" key="2">
    <source>
        <dbReference type="SAM" id="Phobius"/>
    </source>
</evidence>
<accession>A0AB38RDM8</accession>
<dbReference type="AlphaFoldDB" id="A0AB38RDM8"/>
<keyword evidence="4" id="KW-1185">Reference proteome</keyword>
<feature type="transmembrane region" description="Helical" evidence="2">
    <location>
        <begin position="6"/>
        <end position="28"/>
    </location>
</feature>
<keyword evidence="2" id="KW-0812">Transmembrane</keyword>
<feature type="compositionally biased region" description="Polar residues" evidence="1">
    <location>
        <begin position="48"/>
        <end position="59"/>
    </location>
</feature>
<feature type="region of interest" description="Disordered" evidence="1">
    <location>
        <begin position="38"/>
        <end position="59"/>
    </location>
</feature>
<dbReference type="EMBL" id="CP096563">
    <property type="protein sequence ID" value="UPU42940.1"/>
    <property type="molecule type" value="Genomic_DNA"/>
</dbReference>
<gene>
    <name evidence="3" type="ORF">M0639_28585</name>
</gene>
<evidence type="ECO:0000256" key="1">
    <source>
        <dbReference type="SAM" id="MobiDB-lite"/>
    </source>
</evidence>
<keyword evidence="2" id="KW-0472">Membrane</keyword>
<evidence type="ECO:0000313" key="3">
    <source>
        <dbReference type="EMBL" id="UPU42940.1"/>
    </source>
</evidence>
<dbReference type="Proteomes" id="UP000831484">
    <property type="component" value="Chromosome"/>
</dbReference>
<reference evidence="4" key="1">
    <citation type="journal article" date="2022" name="Environ. Microbiol.">
        <title>Functional analysis, diversity, and distribution of carbendazim hydrolases MheI and CbmA, responsible for the initial step in carbendazim degradation.</title>
        <authorList>
            <person name="Zhang M."/>
            <person name="Bai X."/>
            <person name="Li Q."/>
            <person name="Zhang L."/>
            <person name="Zhu Q."/>
            <person name="Gao S."/>
            <person name="Ke Z."/>
            <person name="Jiang M."/>
            <person name="Hu J."/>
            <person name="Qiu J."/>
            <person name="Hong Q."/>
        </authorList>
    </citation>
    <scope>NUCLEOTIDE SEQUENCE [LARGE SCALE GENOMIC DNA]</scope>
    <source>
        <strain evidence="4">djl-6</strain>
    </source>
</reference>
<name>A0AB38RDM8_RHOSG</name>
<dbReference type="RefSeq" id="WP_054800747.1">
    <property type="nucleotide sequence ID" value="NZ_CP096563.1"/>
</dbReference>
<proteinExistence type="predicted"/>
<sequence>MSAHAGLLLAVAIPASGLAVFTLVFFLLGRRMRRLRREGRATYPAKTTPGSNDFSSNVM</sequence>
<organism evidence="3 4">
    <name type="scientific">Rhodococcus qingshengii JCM 15477</name>
    <dbReference type="NCBI Taxonomy" id="1303681"/>
    <lineage>
        <taxon>Bacteria</taxon>
        <taxon>Bacillati</taxon>
        <taxon>Actinomycetota</taxon>
        <taxon>Actinomycetes</taxon>
        <taxon>Mycobacteriales</taxon>
        <taxon>Nocardiaceae</taxon>
        <taxon>Rhodococcus</taxon>
        <taxon>Rhodococcus erythropolis group</taxon>
    </lineage>
</organism>
<keyword evidence="2" id="KW-1133">Transmembrane helix</keyword>